<dbReference type="SMART" id="SM00073">
    <property type="entry name" value="HPT"/>
    <property type="match status" value="1"/>
</dbReference>
<evidence type="ECO:0000256" key="1">
    <source>
        <dbReference type="ARBA" id="ARBA00000085"/>
    </source>
</evidence>
<dbReference type="PANTHER" id="PTHR45339:SF1">
    <property type="entry name" value="HYBRID SIGNAL TRANSDUCTION HISTIDINE KINASE J"/>
    <property type="match status" value="1"/>
</dbReference>
<dbReference type="FunFam" id="1.10.287.130:FF:000002">
    <property type="entry name" value="Two-component osmosensing histidine kinase"/>
    <property type="match status" value="1"/>
</dbReference>
<sequence>MLSKLKPQSSIFLPASIFIAGVLISISTAVWRYQIAKQNAELEYQRSKEHIVNEIKQRFNLPLYGIVGLKAQFQINPKLTRKDFRTAVNSRDLASEFPGLRGFSLVQPVSKKHIDEFVAQQRRDGESDFSLRQLSDKNNDDLYVIRYIEPQLGNVKALGLDLGSEKRRREALQRAIDTGSPQMTAALELVQDNRQSSGVIIFLPVYQTGANTNTVEERRQALMYLISTPIVVDELFRGIGQHQSQNIEFELFDVQKDSNYENLLFDSDNHNLLKEADTGSQLFHSEEEIKIHGRALGLYVASTDKLDAEVNGFVPWLIFIGGSFISLLIALLLFHQNELRLRAEIMANQMTDELEKLAQAVKHTSDAVVFTDLNGNITWVNPSFVRMTHYGPNEVRGRPISIYLKSPNHEQQSFDDFQARFNHLTMNHIETKSQAKNGRLYWLEIEKQNLLNAEEELDGYMFVCSEITERRNTLEQLEIAIRDSEALRTTLNLHAIVSIADRSGNIISVNDAFCEISGFSREELIGANHRIVNSGIHPAEFWQEVWQIIGHGKSWRGEICNRTRSGSLYWVDTIITPFQDKQGKIERFVSIRTDITNRKMAEFELKNSQRRLVEAQNAAHIGNYFYDITNDVWTCSSTLDDVFGINSGTIKNMGTWVDLVVPKHRNLVQNHFTHAIAERTRFNLDYQIRRKSDGAVRWVLGLGILNFSDDGRPLSLEGVIQDITDRKEAEIRLKENEDLLNDAQRTARIGSYVTDIKAGTWRGSPMMNEIFGIREDEAKTIETWGQIIAPEYRQRVLEHYQSVVTSDGNFHFDYEVIRPVDGRRCWVSARGHFSYDENGNPITLQGSIKDITEEKEREIELTEYRDKLEQLVEQKTQDLQESVASTERALTALRQQKFVLDEHAIVSICDNKGRITYGNKRFAEISGYSRDEFLGKNHRIINSGHHPASFFREMYETILRGDAWHGEICNRSKNGKLYWVDSTIIAFMDEHGKPQEFIGIRTDITERKQHALYEEFRSQILQLITGDVSIDTLTNTMAKELEAVDSEISCSILFADEKQKTLHLAAAPSLPDSYKSALEVIDIADGVRTGGTAAFRAQRVIIEDINTHPYWEGHRELAQTVGIHSCWAQPFFSSNGRVLGVISIYHKAPHNPTETELRFVEQAAKLLGIAVDRKRDAEALAKSEERFELAVEGADEGIWDLDITTGALYHSPRMWEMLGYTEEELPTIRECWNAITHPDDIAEFLRQMVDHFKDPTKEVRVTVRLKHKNGTWRWVQSQGRATRDAQGRAIRVTGTNTDVTDRKLAEEAALAANRAKSEFLANMSHEIRTPMNGVVGMVDILQQTALTPDQRHMLETIQSSSVALLSILNDILDFSKIEAGKLIIETIPTSVRDVVEDVTRLMLNVAHRKNIKISLFVDPQLPEWVYLDPTRLRQILFNLVGNALKFTPQNGGETMLHVHTSHHPEQQAYLQFRVVDHGIGMSDQILSKLFQPFTQADASTARQFGGTGLGLSITQRLVTLMHGKLSANSSEGIGSEFIIEFPLQEAPAPADRKPLVLPNIEGQAVLLVTDRVSCSTILQTYLGSAQAQVSVVRNIDEAKNYLHDLSSMPVLIYDQLSFDKAYSASELPTGIQVIEIGENIDNRSDQGLKLNDWPLFYYDLISMVAVASGRLSASKLLQRQDQARIEAVDAITTEQALARGQLILLAEDNETNREVLMEQLRLLGYAAESAEDGEVALRMWRSGRYALLLTDCHMPNMDGFELTAAVREIEGEEKRSPIIAITANAMQGEAQRCRERGMDDYLSKPLRLNELRTMMQKWLPVANLKGETSTSEEATVDQGPDLPTKMSSISESPSISDFPVWSQGALAELIGNNINLQKRLLTKFIAKGDDEVAAIKTAIEAKDPGKVKMLAHTMKSASRSVGALALGEACQEMEAAGREERLADCVLILPSLIDAYQGAKLRISEYLATEA</sequence>
<dbReference type="SUPFAM" id="SSF47384">
    <property type="entry name" value="Homodimeric domain of signal transducing histidine kinase"/>
    <property type="match status" value="1"/>
</dbReference>
<dbReference type="Gene3D" id="3.30.450.20">
    <property type="entry name" value="PAS domain"/>
    <property type="match status" value="6"/>
</dbReference>
<evidence type="ECO:0000256" key="22">
    <source>
        <dbReference type="SAM" id="Coils"/>
    </source>
</evidence>
<feature type="domain" description="Histidine kinase" evidence="25">
    <location>
        <begin position="1322"/>
        <end position="1545"/>
    </location>
</feature>
<reference evidence="31" key="1">
    <citation type="submission" date="2020-08" db="EMBL/GenBank/DDBJ databases">
        <title>Novel species isolated from subtropical streams in China.</title>
        <authorList>
            <person name="Lu H."/>
        </authorList>
    </citation>
    <scope>NUCLEOTIDE SEQUENCE</scope>
    <source>
        <strain evidence="31">LX22W</strain>
    </source>
</reference>
<dbReference type="InterPro" id="IPR003661">
    <property type="entry name" value="HisK_dim/P_dom"/>
</dbReference>
<comment type="function">
    <text evidence="16">Member of the two-component regulatory system BvgS/BvgA. Phosphorylates BvgA via a four-step phosphorelay in response to environmental signals.</text>
</comment>
<dbReference type="PROSITE" id="PS50110">
    <property type="entry name" value="RESPONSE_REGULATORY"/>
    <property type="match status" value="1"/>
</dbReference>
<dbReference type="InterPro" id="IPR035965">
    <property type="entry name" value="PAS-like_dom_sf"/>
</dbReference>
<evidence type="ECO:0000256" key="18">
    <source>
        <dbReference type="ARBA" id="ARBA00068150"/>
    </source>
</evidence>
<feature type="coiled-coil region" evidence="22">
    <location>
        <begin position="340"/>
        <end position="367"/>
    </location>
</feature>
<dbReference type="PROSITE" id="PS50109">
    <property type="entry name" value="HIS_KIN"/>
    <property type="match status" value="1"/>
</dbReference>
<dbReference type="InterPro" id="IPR036890">
    <property type="entry name" value="HATPase_C_sf"/>
</dbReference>
<keyword evidence="6" id="KW-0808">Transferase</keyword>
<dbReference type="SMART" id="SM00388">
    <property type="entry name" value="HisKA"/>
    <property type="match status" value="1"/>
</dbReference>
<keyword evidence="4" id="KW-1003">Cell membrane</keyword>
<dbReference type="Gene3D" id="3.30.565.10">
    <property type="entry name" value="Histidine kinase-like ATPase, C-terminal domain"/>
    <property type="match status" value="1"/>
</dbReference>
<dbReference type="SMART" id="SM00065">
    <property type="entry name" value="GAF"/>
    <property type="match status" value="1"/>
</dbReference>
<evidence type="ECO:0000256" key="20">
    <source>
        <dbReference type="PROSITE-ProRule" id="PRU00110"/>
    </source>
</evidence>
<evidence type="ECO:0000256" key="11">
    <source>
        <dbReference type="ARBA" id="ARBA00022840"/>
    </source>
</evidence>
<dbReference type="CDD" id="cd00082">
    <property type="entry name" value="HisKA"/>
    <property type="match status" value="1"/>
</dbReference>
<dbReference type="InterPro" id="IPR036097">
    <property type="entry name" value="HisK_dim/P_sf"/>
</dbReference>
<comment type="subcellular location">
    <subcellularLocation>
        <location evidence="2">Cell membrane</location>
        <topology evidence="2">Multi-pass membrane protein</topology>
    </subcellularLocation>
</comment>
<dbReference type="PROSITE" id="PS50112">
    <property type="entry name" value="PAS"/>
    <property type="match status" value="4"/>
</dbReference>
<evidence type="ECO:0000256" key="3">
    <source>
        <dbReference type="ARBA" id="ARBA00012438"/>
    </source>
</evidence>
<dbReference type="SUPFAM" id="SSF55781">
    <property type="entry name" value="GAF domain-like"/>
    <property type="match status" value="1"/>
</dbReference>
<evidence type="ECO:0000256" key="16">
    <source>
        <dbReference type="ARBA" id="ARBA00058004"/>
    </source>
</evidence>
<dbReference type="SMART" id="SM00387">
    <property type="entry name" value="HATPase_c"/>
    <property type="match status" value="1"/>
</dbReference>
<dbReference type="PRINTS" id="PR00344">
    <property type="entry name" value="BCTRLSENSOR"/>
</dbReference>
<feature type="modified residue" description="Phosphohistidine" evidence="20">
    <location>
        <position position="1912"/>
    </location>
</feature>
<feature type="domain" description="PAC" evidence="28">
    <location>
        <begin position="810"/>
        <end position="863"/>
    </location>
</feature>
<feature type="domain" description="PAC" evidence="28">
    <location>
        <begin position="553"/>
        <end position="607"/>
    </location>
</feature>
<dbReference type="Pfam" id="PF13426">
    <property type="entry name" value="PAS_9"/>
    <property type="match status" value="1"/>
</dbReference>
<feature type="domain" description="Response regulatory" evidence="26">
    <location>
        <begin position="1702"/>
        <end position="1819"/>
    </location>
</feature>
<dbReference type="InterPro" id="IPR013655">
    <property type="entry name" value="PAS_fold_3"/>
</dbReference>
<dbReference type="Gene3D" id="3.30.450.40">
    <property type="match status" value="1"/>
</dbReference>
<feature type="transmembrane region" description="Helical" evidence="24">
    <location>
        <begin position="313"/>
        <end position="334"/>
    </location>
</feature>
<dbReference type="SMART" id="SM00091">
    <property type="entry name" value="PAS"/>
    <property type="match status" value="6"/>
</dbReference>
<proteinExistence type="predicted"/>
<dbReference type="GO" id="GO:0005524">
    <property type="term" value="F:ATP binding"/>
    <property type="evidence" value="ECO:0007669"/>
    <property type="project" value="UniProtKB-KW"/>
</dbReference>
<dbReference type="EC" id="2.7.13.3" evidence="3"/>
<keyword evidence="9" id="KW-0547">Nucleotide-binding</keyword>
<evidence type="ECO:0000256" key="9">
    <source>
        <dbReference type="ARBA" id="ARBA00022741"/>
    </source>
</evidence>
<evidence type="ECO:0000256" key="24">
    <source>
        <dbReference type="SAM" id="Phobius"/>
    </source>
</evidence>
<dbReference type="SMART" id="SM00086">
    <property type="entry name" value="PAC"/>
    <property type="match status" value="6"/>
</dbReference>
<evidence type="ECO:0000313" key="31">
    <source>
        <dbReference type="EMBL" id="MBC3881497.1"/>
    </source>
</evidence>
<dbReference type="SUPFAM" id="SSF47226">
    <property type="entry name" value="Histidine-containing phosphotransfer domain, HPT domain"/>
    <property type="match status" value="1"/>
</dbReference>
<dbReference type="InterPro" id="IPR001789">
    <property type="entry name" value="Sig_transdc_resp-reg_receiver"/>
</dbReference>
<keyword evidence="8" id="KW-0732">Signal</keyword>
<dbReference type="Gene3D" id="1.10.287.130">
    <property type="match status" value="1"/>
</dbReference>
<keyword evidence="12 24" id="KW-1133">Transmembrane helix</keyword>
<dbReference type="FunFam" id="3.30.565.10:FF:000010">
    <property type="entry name" value="Sensor histidine kinase RcsC"/>
    <property type="match status" value="1"/>
</dbReference>
<evidence type="ECO:0000259" key="29">
    <source>
        <dbReference type="PROSITE" id="PS50839"/>
    </source>
</evidence>
<organism evidence="31 32">
    <name type="scientific">Undibacterium nitidum</name>
    <dbReference type="NCBI Taxonomy" id="2762298"/>
    <lineage>
        <taxon>Bacteria</taxon>
        <taxon>Pseudomonadati</taxon>
        <taxon>Pseudomonadota</taxon>
        <taxon>Betaproteobacteria</taxon>
        <taxon>Burkholderiales</taxon>
        <taxon>Oxalobacteraceae</taxon>
        <taxon>Undibacterium</taxon>
    </lineage>
</organism>
<keyword evidence="5 21" id="KW-0597">Phosphoprotein</keyword>
<dbReference type="InterPro" id="IPR006189">
    <property type="entry name" value="CHASE_dom"/>
</dbReference>
<evidence type="ECO:0000256" key="2">
    <source>
        <dbReference type="ARBA" id="ARBA00004651"/>
    </source>
</evidence>
<evidence type="ECO:0000313" key="32">
    <source>
        <dbReference type="Proteomes" id="UP000627446"/>
    </source>
</evidence>
<dbReference type="PROSITE" id="PS50894">
    <property type="entry name" value="HPT"/>
    <property type="match status" value="1"/>
</dbReference>
<dbReference type="PROSITE" id="PS50839">
    <property type="entry name" value="CHASE"/>
    <property type="match status" value="1"/>
</dbReference>
<dbReference type="InterPro" id="IPR042240">
    <property type="entry name" value="CHASE_sf"/>
</dbReference>
<evidence type="ECO:0000259" key="26">
    <source>
        <dbReference type="PROSITE" id="PS50110"/>
    </source>
</evidence>
<feature type="domain" description="PAC" evidence="28">
    <location>
        <begin position="682"/>
        <end position="735"/>
    </location>
</feature>
<dbReference type="InterPro" id="IPR000014">
    <property type="entry name" value="PAS"/>
</dbReference>
<dbReference type="InterPro" id="IPR001610">
    <property type="entry name" value="PAC"/>
</dbReference>
<keyword evidence="32" id="KW-1185">Reference proteome</keyword>
<dbReference type="SUPFAM" id="SSF55785">
    <property type="entry name" value="PYP-like sensor domain (PAS domain)"/>
    <property type="match status" value="6"/>
</dbReference>
<dbReference type="InterPro" id="IPR005467">
    <property type="entry name" value="His_kinase_dom"/>
</dbReference>
<dbReference type="Pfam" id="PF02518">
    <property type="entry name" value="HATPase_c"/>
    <property type="match status" value="1"/>
</dbReference>
<dbReference type="InterPro" id="IPR011006">
    <property type="entry name" value="CheY-like_superfamily"/>
</dbReference>
<dbReference type="Pfam" id="PF00989">
    <property type="entry name" value="PAS"/>
    <property type="match status" value="1"/>
</dbReference>
<evidence type="ECO:0000256" key="17">
    <source>
        <dbReference type="ARBA" id="ARBA00064003"/>
    </source>
</evidence>
<dbReference type="EMBL" id="JACOFZ010000002">
    <property type="protein sequence ID" value="MBC3881497.1"/>
    <property type="molecule type" value="Genomic_DNA"/>
</dbReference>
<dbReference type="Pfam" id="PF08447">
    <property type="entry name" value="PAS_3"/>
    <property type="match status" value="4"/>
</dbReference>
<feature type="domain" description="PAS" evidence="27">
    <location>
        <begin position="353"/>
        <end position="398"/>
    </location>
</feature>
<dbReference type="GO" id="GO:0005886">
    <property type="term" value="C:plasma membrane"/>
    <property type="evidence" value="ECO:0007669"/>
    <property type="project" value="UniProtKB-SubCell"/>
</dbReference>
<evidence type="ECO:0000256" key="4">
    <source>
        <dbReference type="ARBA" id="ARBA00022475"/>
    </source>
</evidence>
<dbReference type="Pfam" id="PF13185">
    <property type="entry name" value="GAF_2"/>
    <property type="match status" value="1"/>
</dbReference>
<feature type="modified residue" description="4-aspartylphosphate" evidence="21">
    <location>
        <position position="1751"/>
    </location>
</feature>
<gene>
    <name evidence="31" type="ORF">H8K36_08950</name>
</gene>
<evidence type="ECO:0000256" key="15">
    <source>
        <dbReference type="ARBA" id="ARBA00023136"/>
    </source>
</evidence>
<dbReference type="CDD" id="cd17546">
    <property type="entry name" value="REC_hyHK_CKI1_RcsC-like"/>
    <property type="match status" value="1"/>
</dbReference>
<feature type="domain" description="CHASE" evidence="29">
    <location>
        <begin position="75"/>
        <end position="267"/>
    </location>
</feature>
<feature type="region of interest" description="Disordered" evidence="23">
    <location>
        <begin position="1826"/>
        <end position="1849"/>
    </location>
</feature>
<dbReference type="InterPro" id="IPR003594">
    <property type="entry name" value="HATPase_dom"/>
</dbReference>
<dbReference type="CDD" id="cd16922">
    <property type="entry name" value="HATPase_EvgS-ArcB-TorS-like"/>
    <property type="match status" value="1"/>
</dbReference>
<evidence type="ECO:0000256" key="14">
    <source>
        <dbReference type="ARBA" id="ARBA00023026"/>
    </source>
</evidence>
<dbReference type="Gene3D" id="2.10.70.100">
    <property type="match status" value="1"/>
</dbReference>
<dbReference type="InterPro" id="IPR004358">
    <property type="entry name" value="Sig_transdc_His_kin-like_C"/>
</dbReference>
<dbReference type="InterPro" id="IPR000700">
    <property type="entry name" value="PAS-assoc_C"/>
</dbReference>
<feature type="domain" description="PAS" evidence="27">
    <location>
        <begin position="1183"/>
        <end position="1255"/>
    </location>
</feature>
<dbReference type="Gene3D" id="3.40.50.2300">
    <property type="match status" value="1"/>
</dbReference>
<keyword evidence="22" id="KW-0175">Coiled coil</keyword>
<evidence type="ECO:0000256" key="5">
    <source>
        <dbReference type="ARBA" id="ARBA00022553"/>
    </source>
</evidence>
<dbReference type="Proteomes" id="UP000627446">
    <property type="component" value="Unassembled WGS sequence"/>
</dbReference>
<evidence type="ECO:0000256" key="7">
    <source>
        <dbReference type="ARBA" id="ARBA00022692"/>
    </source>
</evidence>
<dbReference type="SUPFAM" id="SSF55874">
    <property type="entry name" value="ATPase domain of HSP90 chaperone/DNA topoisomerase II/histidine kinase"/>
    <property type="match status" value="1"/>
</dbReference>
<dbReference type="InterPro" id="IPR003018">
    <property type="entry name" value="GAF"/>
</dbReference>
<evidence type="ECO:0000256" key="12">
    <source>
        <dbReference type="ARBA" id="ARBA00022989"/>
    </source>
</evidence>
<dbReference type="CDD" id="cd00130">
    <property type="entry name" value="PAS"/>
    <property type="match status" value="5"/>
</dbReference>
<name>A0A923HS49_9BURK</name>
<dbReference type="SMART" id="SM00448">
    <property type="entry name" value="REC"/>
    <property type="match status" value="1"/>
</dbReference>
<dbReference type="PROSITE" id="PS50113">
    <property type="entry name" value="PAC"/>
    <property type="match status" value="6"/>
</dbReference>
<evidence type="ECO:0000256" key="10">
    <source>
        <dbReference type="ARBA" id="ARBA00022777"/>
    </source>
</evidence>
<feature type="domain" description="PAC" evidence="28">
    <location>
        <begin position="1259"/>
        <end position="1311"/>
    </location>
</feature>
<dbReference type="NCBIfam" id="TIGR00229">
    <property type="entry name" value="sensory_box"/>
    <property type="match status" value="6"/>
</dbReference>
<evidence type="ECO:0000256" key="19">
    <source>
        <dbReference type="ARBA" id="ARBA00070152"/>
    </source>
</evidence>
<dbReference type="Gene3D" id="1.20.120.160">
    <property type="entry name" value="HPT domain"/>
    <property type="match status" value="1"/>
</dbReference>
<evidence type="ECO:0000259" key="30">
    <source>
        <dbReference type="PROSITE" id="PS50894"/>
    </source>
</evidence>
<dbReference type="PANTHER" id="PTHR45339">
    <property type="entry name" value="HYBRID SIGNAL TRANSDUCTION HISTIDINE KINASE J"/>
    <property type="match status" value="1"/>
</dbReference>
<keyword evidence="15 24" id="KW-0472">Membrane</keyword>
<keyword evidence="11" id="KW-0067">ATP-binding</keyword>
<dbReference type="Gene3D" id="3.30.450.350">
    <property type="entry name" value="CHASE domain"/>
    <property type="match status" value="1"/>
</dbReference>
<dbReference type="Pfam" id="PF03924">
    <property type="entry name" value="CHASE"/>
    <property type="match status" value="1"/>
</dbReference>
<dbReference type="Pfam" id="PF00072">
    <property type="entry name" value="Response_reg"/>
    <property type="match status" value="1"/>
</dbReference>
<keyword evidence="7 24" id="KW-0812">Transmembrane</keyword>
<feature type="domain" description="HPt" evidence="30">
    <location>
        <begin position="1873"/>
        <end position="1970"/>
    </location>
</feature>
<dbReference type="SUPFAM" id="SSF52172">
    <property type="entry name" value="CheY-like"/>
    <property type="match status" value="1"/>
</dbReference>
<dbReference type="InterPro" id="IPR008207">
    <property type="entry name" value="Sig_transdc_His_kin_Hpt_dom"/>
</dbReference>
<protein>
    <recommendedName>
        <fullName evidence="18">Sensory/regulatory protein RpfC</fullName>
        <ecNumber evidence="3">2.7.13.3</ecNumber>
    </recommendedName>
    <alternativeName>
        <fullName evidence="19">Virulence sensor protein BvgS</fullName>
    </alternativeName>
</protein>
<dbReference type="InterPro" id="IPR013767">
    <property type="entry name" value="PAS_fold"/>
</dbReference>
<dbReference type="InterPro" id="IPR029016">
    <property type="entry name" value="GAF-like_dom_sf"/>
</dbReference>
<evidence type="ECO:0000256" key="21">
    <source>
        <dbReference type="PROSITE-ProRule" id="PRU00169"/>
    </source>
</evidence>
<comment type="subunit">
    <text evidence="17">At low DSF concentrations, interacts with RpfF.</text>
</comment>
<feature type="transmembrane region" description="Helical" evidence="24">
    <location>
        <begin position="12"/>
        <end position="31"/>
    </location>
</feature>
<keyword evidence="13" id="KW-0902">Two-component regulatory system</keyword>
<dbReference type="Pfam" id="PF00512">
    <property type="entry name" value="HisKA"/>
    <property type="match status" value="1"/>
</dbReference>
<dbReference type="RefSeq" id="WP_186915997.1">
    <property type="nucleotide sequence ID" value="NZ_JACOFZ010000002.1"/>
</dbReference>
<feature type="domain" description="PAS" evidence="27">
    <location>
        <begin position="483"/>
        <end position="538"/>
    </location>
</feature>
<evidence type="ECO:0000259" key="27">
    <source>
        <dbReference type="PROSITE" id="PS50112"/>
    </source>
</evidence>
<feature type="coiled-coil region" evidence="22">
    <location>
        <begin position="854"/>
        <end position="896"/>
    </location>
</feature>
<evidence type="ECO:0000259" key="25">
    <source>
        <dbReference type="PROSITE" id="PS50109"/>
    </source>
</evidence>
<comment type="caution">
    <text evidence="31">The sequence shown here is derived from an EMBL/GenBank/DDBJ whole genome shotgun (WGS) entry which is preliminary data.</text>
</comment>
<evidence type="ECO:0000256" key="8">
    <source>
        <dbReference type="ARBA" id="ARBA00022729"/>
    </source>
</evidence>
<evidence type="ECO:0000256" key="13">
    <source>
        <dbReference type="ARBA" id="ARBA00023012"/>
    </source>
</evidence>
<feature type="domain" description="PAS" evidence="27">
    <location>
        <begin position="910"/>
        <end position="947"/>
    </location>
</feature>
<feature type="domain" description="PAC" evidence="28">
    <location>
        <begin position="964"/>
        <end position="1016"/>
    </location>
</feature>
<evidence type="ECO:0000259" key="28">
    <source>
        <dbReference type="PROSITE" id="PS50113"/>
    </source>
</evidence>
<comment type="catalytic activity">
    <reaction evidence="1">
        <text>ATP + protein L-histidine = ADP + protein N-phospho-L-histidine.</text>
        <dbReference type="EC" id="2.7.13.3"/>
    </reaction>
</comment>
<feature type="domain" description="PAC" evidence="28">
    <location>
        <begin position="427"/>
        <end position="479"/>
    </location>
</feature>
<accession>A0A923HS49</accession>
<dbReference type="GO" id="GO:0006355">
    <property type="term" value="P:regulation of DNA-templated transcription"/>
    <property type="evidence" value="ECO:0007669"/>
    <property type="project" value="InterPro"/>
</dbReference>
<dbReference type="SMART" id="SM01079">
    <property type="entry name" value="CHASE"/>
    <property type="match status" value="1"/>
</dbReference>
<keyword evidence="10" id="KW-0418">Kinase</keyword>
<evidence type="ECO:0000256" key="23">
    <source>
        <dbReference type="SAM" id="MobiDB-lite"/>
    </source>
</evidence>
<dbReference type="Pfam" id="PF01627">
    <property type="entry name" value="Hpt"/>
    <property type="match status" value="1"/>
</dbReference>
<keyword evidence="14" id="KW-0843">Virulence</keyword>
<dbReference type="InterPro" id="IPR036641">
    <property type="entry name" value="HPT_dom_sf"/>
</dbReference>
<dbReference type="GO" id="GO:0000155">
    <property type="term" value="F:phosphorelay sensor kinase activity"/>
    <property type="evidence" value="ECO:0007669"/>
    <property type="project" value="InterPro"/>
</dbReference>
<evidence type="ECO:0000256" key="6">
    <source>
        <dbReference type="ARBA" id="ARBA00022679"/>
    </source>
</evidence>